<organism evidence="14 15">
    <name type="scientific">Pseudochrobactrum asaccharolyticum</name>
    <dbReference type="NCBI Taxonomy" id="354351"/>
    <lineage>
        <taxon>Bacteria</taxon>
        <taxon>Pseudomonadati</taxon>
        <taxon>Pseudomonadota</taxon>
        <taxon>Alphaproteobacteria</taxon>
        <taxon>Hyphomicrobiales</taxon>
        <taxon>Brucellaceae</taxon>
        <taxon>Pseudochrobactrum</taxon>
    </lineage>
</organism>
<evidence type="ECO:0000256" key="1">
    <source>
        <dbReference type="ARBA" id="ARBA00003469"/>
    </source>
</evidence>
<evidence type="ECO:0000256" key="10">
    <source>
        <dbReference type="ARBA" id="ARBA00033171"/>
    </source>
</evidence>
<feature type="chain" id="PRO_5017057185" description="Thiamine pyrimidine synthase" evidence="12">
    <location>
        <begin position="29"/>
        <end position="338"/>
    </location>
</feature>
<dbReference type="OrthoDB" id="5348911at2"/>
<dbReference type="EMBL" id="QNRH01000007">
    <property type="protein sequence ID" value="RBO92122.1"/>
    <property type="molecule type" value="Genomic_DNA"/>
</dbReference>
<dbReference type="GO" id="GO:0009228">
    <property type="term" value="P:thiamine biosynthetic process"/>
    <property type="evidence" value="ECO:0007669"/>
    <property type="project" value="UniProtKB-KW"/>
</dbReference>
<dbReference type="SUPFAM" id="SSF53850">
    <property type="entry name" value="Periplasmic binding protein-like II"/>
    <property type="match status" value="1"/>
</dbReference>
<dbReference type="InterPro" id="IPR027939">
    <property type="entry name" value="NMT1/THI5"/>
</dbReference>
<dbReference type="PROSITE" id="PS51318">
    <property type="entry name" value="TAT"/>
    <property type="match status" value="1"/>
</dbReference>
<comment type="similarity">
    <text evidence="3">Belongs to the NMT1/THI5 family.</text>
</comment>
<dbReference type="Gene3D" id="3.40.190.10">
    <property type="entry name" value="Periplasmic binding protein-like II"/>
    <property type="match status" value="2"/>
</dbReference>
<evidence type="ECO:0000256" key="6">
    <source>
        <dbReference type="ARBA" id="ARBA00022723"/>
    </source>
</evidence>
<dbReference type="GO" id="GO:0016740">
    <property type="term" value="F:transferase activity"/>
    <property type="evidence" value="ECO:0007669"/>
    <property type="project" value="UniProtKB-KW"/>
</dbReference>
<dbReference type="GO" id="GO:0046872">
    <property type="term" value="F:metal ion binding"/>
    <property type="evidence" value="ECO:0007669"/>
    <property type="project" value="UniProtKB-KW"/>
</dbReference>
<evidence type="ECO:0000313" key="15">
    <source>
        <dbReference type="Proteomes" id="UP000252893"/>
    </source>
</evidence>
<feature type="domain" description="SsuA/THI5-like" evidence="13">
    <location>
        <begin position="43"/>
        <end position="255"/>
    </location>
</feature>
<dbReference type="Proteomes" id="UP000252893">
    <property type="component" value="Unassembled WGS sequence"/>
</dbReference>
<dbReference type="InterPro" id="IPR006311">
    <property type="entry name" value="TAT_signal"/>
</dbReference>
<keyword evidence="8" id="KW-0784">Thiamine biosynthesis</keyword>
<evidence type="ECO:0000256" key="5">
    <source>
        <dbReference type="ARBA" id="ARBA00022679"/>
    </source>
</evidence>
<dbReference type="PANTHER" id="PTHR31528:SF1">
    <property type="entry name" value="4-AMINO-5-HYDROXYMETHYL-2-METHYLPYRIMIDINE PHOSPHATE SYNTHASE THI11-RELATED"/>
    <property type="match status" value="1"/>
</dbReference>
<keyword evidence="12" id="KW-0732">Signal</keyword>
<keyword evidence="6" id="KW-0479">Metal-binding</keyword>
<evidence type="ECO:0000256" key="4">
    <source>
        <dbReference type="ARBA" id="ARBA00011738"/>
    </source>
</evidence>
<evidence type="ECO:0000256" key="3">
    <source>
        <dbReference type="ARBA" id="ARBA00009406"/>
    </source>
</evidence>
<keyword evidence="7" id="KW-0663">Pyridoxal phosphate</keyword>
<dbReference type="PANTHER" id="PTHR31528">
    <property type="entry name" value="4-AMINO-5-HYDROXYMETHYL-2-METHYLPYRIMIDINE PHOSPHATE SYNTHASE THI11-RELATED"/>
    <property type="match status" value="1"/>
</dbReference>
<evidence type="ECO:0000256" key="9">
    <source>
        <dbReference type="ARBA" id="ARBA00023004"/>
    </source>
</evidence>
<evidence type="ECO:0000313" key="14">
    <source>
        <dbReference type="EMBL" id="RBO92122.1"/>
    </source>
</evidence>
<comment type="subunit">
    <text evidence="4">Homodimer.</text>
</comment>
<evidence type="ECO:0000259" key="13">
    <source>
        <dbReference type="Pfam" id="PF09084"/>
    </source>
</evidence>
<comment type="pathway">
    <text evidence="2">Cofactor biosynthesis; thiamine diphosphate biosynthesis.</text>
</comment>
<feature type="signal peptide" evidence="12">
    <location>
        <begin position="1"/>
        <end position="28"/>
    </location>
</feature>
<sequence>MAILNRRRLLSALALSGAMSVLPLSAFAKEPAKVTVALDWTVNTNHIGMFIARDQGFYKEAGLDVTILPYSDTSAGLLVANGAADFGIVGSTGLFAQRSAGADLVGTYAVVQHETGRLVFMDDRQDIQSPKDLDGKTYAGFGSNWERKLIETLIRADGGKGEFEIVTLGTSAYEALANGAVDFTLEIATWEGVKNELEGVKQRAFRYSDYGIPDQHTTLLVSSGKYLKDNPETAKAFLSATQRGFAFAADHADEAADILIRGNQDVLTDDKLIHASLKALNDGHFLRDSDGTIGKLRPETMLALGEFLFKAGILYDKEGAVLQEKPDFSSYFTNDFLP</sequence>
<name>A0A366DPW9_9HYPH</name>
<evidence type="ECO:0000256" key="8">
    <source>
        <dbReference type="ARBA" id="ARBA00022977"/>
    </source>
</evidence>
<gene>
    <name evidence="14" type="ORF">DFR47_10720</name>
</gene>
<comment type="function">
    <text evidence="1">Responsible for the formation of the pyrimidine heterocycle in the thiamine biosynthesis pathway. Catalyzes the formation of hydroxymethylpyrimidine phosphate (HMP-P) from histidine and pyridoxal phosphate (PLP). The protein uses PLP and the active site histidine to form HMP-P, generating an inactive enzyme. The enzyme can only undergo a single turnover, which suggests it is a suicide enzyme.</text>
</comment>
<evidence type="ECO:0000256" key="7">
    <source>
        <dbReference type="ARBA" id="ARBA00022898"/>
    </source>
</evidence>
<keyword evidence="9" id="KW-0408">Iron</keyword>
<reference evidence="14 15" key="1">
    <citation type="submission" date="2018-06" db="EMBL/GenBank/DDBJ databases">
        <title>Genomic Encyclopedia of Type Strains, Phase IV (KMG-IV): sequencing the most valuable type-strain genomes for metagenomic binning, comparative biology and taxonomic classification.</title>
        <authorList>
            <person name="Goeker M."/>
        </authorList>
    </citation>
    <scope>NUCLEOTIDE SEQUENCE [LARGE SCALE GENOMIC DNA]</scope>
    <source>
        <strain evidence="14 15">DSM 25619</strain>
    </source>
</reference>
<evidence type="ECO:0000256" key="11">
    <source>
        <dbReference type="ARBA" id="ARBA00048179"/>
    </source>
</evidence>
<dbReference type="InterPro" id="IPR015168">
    <property type="entry name" value="SsuA/THI5"/>
</dbReference>
<dbReference type="AlphaFoldDB" id="A0A366DPW9"/>
<protein>
    <recommendedName>
        <fullName evidence="10">Thiamine pyrimidine synthase</fullName>
    </recommendedName>
</protein>
<comment type="caution">
    <text evidence="14">The sequence shown here is derived from an EMBL/GenBank/DDBJ whole genome shotgun (WGS) entry which is preliminary data.</text>
</comment>
<dbReference type="RefSeq" id="WP_113945449.1">
    <property type="nucleotide sequence ID" value="NZ_JBHEEG010000009.1"/>
</dbReference>
<evidence type="ECO:0000256" key="12">
    <source>
        <dbReference type="SAM" id="SignalP"/>
    </source>
</evidence>
<evidence type="ECO:0000256" key="2">
    <source>
        <dbReference type="ARBA" id="ARBA00004948"/>
    </source>
</evidence>
<comment type="catalytic activity">
    <reaction evidence="11">
        <text>N(6)-(pyridoxal phosphate)-L-lysyl-[4-amino-5-hydroxymethyl-2-methylpyrimidine phosphate synthase] + L-histidyl-[4-amino-5-hydroxymethyl-2-methylpyrimidine phosphate synthase] + 2 Fe(3+) + 4 H2O = L-lysyl-[4-amino-5-hydroxymethyl-2-methylpyrimidine phosphate synthase] + (2S)-2-amino-5-hydroxy-4-oxopentanoyl-[4-amino-5-hydroxymethyl-2-methylpyrimidine phosphate synthase] + 4-amino-2-methyl-5-(phosphooxymethyl)pyrimidine + 3-oxopropanoate + 2 Fe(2+) + 2 H(+)</text>
        <dbReference type="Rhea" id="RHEA:65756"/>
        <dbReference type="Rhea" id="RHEA-COMP:16892"/>
        <dbReference type="Rhea" id="RHEA-COMP:16893"/>
        <dbReference type="Rhea" id="RHEA-COMP:16894"/>
        <dbReference type="Rhea" id="RHEA-COMP:16895"/>
        <dbReference type="ChEBI" id="CHEBI:15377"/>
        <dbReference type="ChEBI" id="CHEBI:15378"/>
        <dbReference type="ChEBI" id="CHEBI:29033"/>
        <dbReference type="ChEBI" id="CHEBI:29034"/>
        <dbReference type="ChEBI" id="CHEBI:29969"/>
        <dbReference type="ChEBI" id="CHEBI:29979"/>
        <dbReference type="ChEBI" id="CHEBI:33190"/>
        <dbReference type="ChEBI" id="CHEBI:58354"/>
        <dbReference type="ChEBI" id="CHEBI:143915"/>
        <dbReference type="ChEBI" id="CHEBI:157692"/>
    </reaction>
    <physiologicalReaction direction="left-to-right" evidence="11">
        <dbReference type="Rhea" id="RHEA:65757"/>
    </physiologicalReaction>
</comment>
<keyword evidence="5" id="KW-0808">Transferase</keyword>
<dbReference type="Pfam" id="PF09084">
    <property type="entry name" value="NMT1"/>
    <property type="match status" value="1"/>
</dbReference>
<proteinExistence type="inferred from homology"/>
<keyword evidence="15" id="KW-1185">Reference proteome</keyword>
<accession>A0A366DPW9</accession>